<dbReference type="Proteomes" id="UP000006512">
    <property type="component" value="Unassembled WGS sequence"/>
</dbReference>
<reference evidence="3" key="1">
    <citation type="submission" date="2011-03" db="EMBL/GenBank/DDBJ databases">
        <title>Draft genome sequence of Brevundimonas diminuta.</title>
        <authorList>
            <person name="Brown P.J.B."/>
            <person name="Buechlein A."/>
            <person name="Hemmerich C."/>
            <person name="Brun Y.V."/>
        </authorList>
    </citation>
    <scope>NUCLEOTIDE SEQUENCE [LARGE SCALE GENOMIC DNA]</scope>
    <source>
        <strain evidence="3">C19</strain>
    </source>
</reference>
<gene>
    <name evidence="2" type="ORF">ABI_19510</name>
</gene>
<dbReference type="AlphaFoldDB" id="F4QLL3"/>
<name>F4QLL3_9CAUL</name>
<organism evidence="2 3">
    <name type="scientific">Asticcacaulis biprosthecium C19</name>
    <dbReference type="NCBI Taxonomy" id="715226"/>
    <lineage>
        <taxon>Bacteria</taxon>
        <taxon>Pseudomonadati</taxon>
        <taxon>Pseudomonadota</taxon>
        <taxon>Alphaproteobacteria</taxon>
        <taxon>Caulobacterales</taxon>
        <taxon>Caulobacteraceae</taxon>
        <taxon>Asticcacaulis</taxon>
    </lineage>
</organism>
<dbReference type="Pfam" id="PF14079">
    <property type="entry name" value="DUF4260"/>
    <property type="match status" value="1"/>
</dbReference>
<accession>F4QLL3</accession>
<dbReference type="HOGENOM" id="CLU_144225_0_0_5"/>
<dbReference type="InterPro" id="IPR025356">
    <property type="entry name" value="DUF4260"/>
</dbReference>
<dbReference type="EMBL" id="GL883077">
    <property type="protein sequence ID" value="EGF93511.1"/>
    <property type="molecule type" value="Genomic_DNA"/>
</dbReference>
<evidence type="ECO:0000256" key="1">
    <source>
        <dbReference type="SAM" id="Phobius"/>
    </source>
</evidence>
<keyword evidence="1" id="KW-0812">Transmembrane</keyword>
<evidence type="ECO:0008006" key="4">
    <source>
        <dbReference type="Google" id="ProtNLM"/>
    </source>
</evidence>
<keyword evidence="1" id="KW-0472">Membrane</keyword>
<feature type="transmembrane region" description="Helical" evidence="1">
    <location>
        <begin position="86"/>
        <end position="109"/>
    </location>
</feature>
<proteinExistence type="predicted"/>
<dbReference type="eggNOG" id="ENOG5032SZF">
    <property type="taxonomic scope" value="Bacteria"/>
</dbReference>
<keyword evidence="3" id="KW-1185">Reference proteome</keyword>
<sequence>MVIDKPPSKKDKVMQGYVTGAPKRLLQLEGLAVLVVTAWLYSRFGSGWGAFALFFLAPDLAMLGYLGGRKVGAALYNIGHSYLLPLGLLAFGVYANHSLALSAGLIWAAHIGFDRMLGYGLKYVAGFGFTHLSQKGVKA</sequence>
<dbReference type="STRING" id="715226.ABI_19510"/>
<evidence type="ECO:0000313" key="2">
    <source>
        <dbReference type="EMBL" id="EGF93511.1"/>
    </source>
</evidence>
<feature type="transmembrane region" description="Helical" evidence="1">
    <location>
        <begin position="48"/>
        <end position="66"/>
    </location>
</feature>
<evidence type="ECO:0000313" key="3">
    <source>
        <dbReference type="Proteomes" id="UP000006512"/>
    </source>
</evidence>
<protein>
    <recommendedName>
        <fullName evidence="4">DUF4260 family protein</fullName>
    </recommendedName>
</protein>
<keyword evidence="1" id="KW-1133">Transmembrane helix</keyword>